<keyword evidence="1" id="KW-0472">Membrane</keyword>
<protein>
    <recommendedName>
        <fullName evidence="4">ECF transporter S component</fullName>
    </recommendedName>
</protein>
<dbReference type="InterPro" id="IPR024529">
    <property type="entry name" value="ECF_trnsprt_substrate-spec"/>
</dbReference>
<evidence type="ECO:0008006" key="4">
    <source>
        <dbReference type="Google" id="ProtNLM"/>
    </source>
</evidence>
<feature type="transmembrane region" description="Helical" evidence="1">
    <location>
        <begin position="39"/>
        <end position="57"/>
    </location>
</feature>
<feature type="transmembrane region" description="Helical" evidence="1">
    <location>
        <begin position="222"/>
        <end position="243"/>
    </location>
</feature>
<dbReference type="EMBL" id="CP007490">
    <property type="protein sequence ID" value="AIC47725.1"/>
    <property type="molecule type" value="Genomic_DNA"/>
</dbReference>
<dbReference type="PATRIC" id="fig|529884.3.peg.887"/>
<evidence type="ECO:0000313" key="3">
    <source>
        <dbReference type="Proteomes" id="UP000067708"/>
    </source>
</evidence>
<feature type="transmembrane region" description="Helical" evidence="1">
    <location>
        <begin position="96"/>
        <end position="120"/>
    </location>
</feature>
<proteinExistence type="predicted"/>
<name>A0A060JG87_9MICO</name>
<keyword evidence="1" id="KW-1133">Transmembrane helix</keyword>
<dbReference type="AlphaFoldDB" id="A0A060JG87"/>
<sequence>MFSQLVLRPVLLGLAAMACLMMFTWPLLISTTAQSESQLAQLTFIILLPTVLILTLHEFSTGNLDSRQLAMLGVLTALNALIRMLGAGVAGVETSFFLIIISAYVFGPGFGFLMGALSLLVSGLITGGIGPWLPFQMMAAALVGILAGLLPKPRLLWLQMALLLGYAVFASFSYGALMTMWNWPFLAGLGSDVSYLPGAGILENLIRFVNYEILTGGFVWDAGRAITTVILLALTAPALLTTLRRAANRAGIKKF</sequence>
<keyword evidence="1" id="KW-0812">Transmembrane</keyword>
<feature type="transmembrane region" description="Helical" evidence="1">
    <location>
        <begin position="12"/>
        <end position="33"/>
    </location>
</feature>
<dbReference type="GO" id="GO:0022857">
    <property type="term" value="F:transmembrane transporter activity"/>
    <property type="evidence" value="ECO:0007669"/>
    <property type="project" value="InterPro"/>
</dbReference>
<dbReference type="eggNOG" id="COG1122">
    <property type="taxonomic scope" value="Bacteria"/>
</dbReference>
<dbReference type="Gene3D" id="1.10.1760.20">
    <property type="match status" value="1"/>
</dbReference>
<evidence type="ECO:0000256" key="1">
    <source>
        <dbReference type="SAM" id="Phobius"/>
    </source>
</evidence>
<dbReference type="HOGENOM" id="CLU_052659_0_0_11"/>
<evidence type="ECO:0000313" key="2">
    <source>
        <dbReference type="EMBL" id="AIC47725.1"/>
    </source>
</evidence>
<dbReference type="InterPro" id="IPR017196">
    <property type="entry name" value="ECF_substrate-spec_UCP037395"/>
</dbReference>
<dbReference type="Pfam" id="PF12822">
    <property type="entry name" value="ECF_trnsprt"/>
    <property type="match status" value="1"/>
</dbReference>
<dbReference type="STRING" id="529884.Rhola_00009230"/>
<accession>A0A060JG87</accession>
<reference evidence="2 3" key="1">
    <citation type="journal article" date="2014" name="Int. J. Syst. Evol. Microbiol.">
        <title>Rhodoluna lacicola gen. nov., sp. nov., a planktonic freshwater bacterium with stream-lined genome.</title>
        <authorList>
            <person name="Hahn M."/>
            <person name="Schmidt J."/>
            <person name="Taipale S.J."/>
            <person name="Doolittle W.F."/>
            <person name="Koll U."/>
        </authorList>
    </citation>
    <scope>NUCLEOTIDE SEQUENCE [LARGE SCALE GENOMIC DNA]</scope>
    <source>
        <strain evidence="2 3">MWH-Ta8</strain>
    </source>
</reference>
<organism evidence="2 3">
    <name type="scientific">Rhodoluna lacicola</name>
    <dbReference type="NCBI Taxonomy" id="529884"/>
    <lineage>
        <taxon>Bacteria</taxon>
        <taxon>Bacillati</taxon>
        <taxon>Actinomycetota</taxon>
        <taxon>Actinomycetes</taxon>
        <taxon>Micrococcales</taxon>
        <taxon>Microbacteriaceae</taxon>
        <taxon>Luna cluster</taxon>
        <taxon>Luna-1 subcluster</taxon>
        <taxon>Rhodoluna</taxon>
    </lineage>
</organism>
<feature type="transmembrane region" description="Helical" evidence="1">
    <location>
        <begin position="156"/>
        <end position="176"/>
    </location>
</feature>
<dbReference type="Proteomes" id="UP000067708">
    <property type="component" value="Chromosome"/>
</dbReference>
<feature type="transmembrane region" description="Helical" evidence="1">
    <location>
        <begin position="132"/>
        <end position="150"/>
    </location>
</feature>
<dbReference type="PIRSF" id="PIRSF037395">
    <property type="entry name" value="UCP037395_ABCper"/>
    <property type="match status" value="1"/>
</dbReference>
<dbReference type="OrthoDB" id="501320at2"/>
<feature type="transmembrane region" description="Helical" evidence="1">
    <location>
        <begin position="69"/>
        <end position="90"/>
    </location>
</feature>
<keyword evidence="3" id="KW-1185">Reference proteome</keyword>
<dbReference type="KEGG" id="rla:Rhola_00009230"/>
<gene>
    <name evidence="2" type="ORF">Rhola_00009230</name>
</gene>
<dbReference type="RefSeq" id="WP_038502696.1">
    <property type="nucleotide sequence ID" value="NZ_CP007490.1"/>
</dbReference>